<sequence>MGSNGEEKPSFTPKIRQLPATDSPKHSGTETPPLQTPASVPFQWEEEPGKPRPCTALIILPSSNAEPKCLDLPPRLFMESYTKVTKTTDEPYLERPKFSSFRYLSANPEKGELNDMVLSKKWQKGKGFLDSLGLRTPTWKNEVDGGTSVFSSFSSCDSDESANTEVKTVKLGRKESFSSLPQTRSHSSLWAAICEGLKQVMPWKNRQSKKQVVNV</sequence>
<dbReference type="EMBL" id="CACTIH010007309">
    <property type="protein sequence ID" value="CAA3008996.1"/>
    <property type="molecule type" value="Genomic_DNA"/>
</dbReference>
<gene>
    <name evidence="2" type="ORF">OLEA9_A067865</name>
</gene>
<dbReference type="Proteomes" id="UP000594638">
    <property type="component" value="Unassembled WGS sequence"/>
</dbReference>
<keyword evidence="3" id="KW-1185">Reference proteome</keyword>
<name>A0A8S0TZ88_OLEEU</name>
<feature type="compositionally biased region" description="Polar residues" evidence="1">
    <location>
        <begin position="29"/>
        <end position="38"/>
    </location>
</feature>
<organism evidence="2 3">
    <name type="scientific">Olea europaea subsp. europaea</name>
    <dbReference type="NCBI Taxonomy" id="158383"/>
    <lineage>
        <taxon>Eukaryota</taxon>
        <taxon>Viridiplantae</taxon>
        <taxon>Streptophyta</taxon>
        <taxon>Embryophyta</taxon>
        <taxon>Tracheophyta</taxon>
        <taxon>Spermatophyta</taxon>
        <taxon>Magnoliopsida</taxon>
        <taxon>eudicotyledons</taxon>
        <taxon>Gunneridae</taxon>
        <taxon>Pentapetalae</taxon>
        <taxon>asterids</taxon>
        <taxon>lamiids</taxon>
        <taxon>Lamiales</taxon>
        <taxon>Oleaceae</taxon>
        <taxon>Oleeae</taxon>
        <taxon>Olea</taxon>
    </lineage>
</organism>
<dbReference type="OrthoDB" id="1934555at2759"/>
<feature type="region of interest" description="Disordered" evidence="1">
    <location>
        <begin position="1"/>
        <end position="49"/>
    </location>
</feature>
<proteinExistence type="predicted"/>
<dbReference type="InterPro" id="IPR007789">
    <property type="entry name" value="DUF688"/>
</dbReference>
<dbReference type="AlphaFoldDB" id="A0A8S0TZ88"/>
<dbReference type="Pfam" id="PF05097">
    <property type="entry name" value="DUF688"/>
    <property type="match status" value="1"/>
</dbReference>
<reference evidence="2 3" key="1">
    <citation type="submission" date="2019-12" db="EMBL/GenBank/DDBJ databases">
        <authorList>
            <person name="Alioto T."/>
            <person name="Alioto T."/>
            <person name="Gomez Garrido J."/>
        </authorList>
    </citation>
    <scope>NUCLEOTIDE SEQUENCE [LARGE SCALE GENOMIC DNA]</scope>
</reference>
<dbReference type="PANTHER" id="PTHR34371:SF2">
    <property type="entry name" value="DUF688 FAMILY PROTEIN"/>
    <property type="match status" value="1"/>
</dbReference>
<protein>
    <submittedName>
        <fullName evidence="2">Uncharacterized protein</fullName>
    </submittedName>
</protein>
<evidence type="ECO:0000256" key="1">
    <source>
        <dbReference type="SAM" id="MobiDB-lite"/>
    </source>
</evidence>
<dbReference type="Gramene" id="OE9A067865T1">
    <property type="protein sequence ID" value="OE9A067865C1"/>
    <property type="gene ID" value="OE9A067865"/>
</dbReference>
<accession>A0A8S0TZ88</accession>
<comment type="caution">
    <text evidence="2">The sequence shown here is derived from an EMBL/GenBank/DDBJ whole genome shotgun (WGS) entry which is preliminary data.</text>
</comment>
<evidence type="ECO:0000313" key="2">
    <source>
        <dbReference type="EMBL" id="CAA3008996.1"/>
    </source>
</evidence>
<dbReference type="PANTHER" id="PTHR34371">
    <property type="entry name" value="OS01G0551000 PROTEIN"/>
    <property type="match status" value="1"/>
</dbReference>
<evidence type="ECO:0000313" key="3">
    <source>
        <dbReference type="Proteomes" id="UP000594638"/>
    </source>
</evidence>